<dbReference type="Pfam" id="PF03663">
    <property type="entry name" value="Glyco_hydro_76"/>
    <property type="match status" value="1"/>
</dbReference>
<accession>A0A2H3CW70</accession>
<keyword evidence="4" id="KW-1185">Reference proteome</keyword>
<keyword evidence="2" id="KW-0472">Membrane</keyword>
<dbReference type="EMBL" id="KZ293686">
    <property type="protein sequence ID" value="PBK86080.1"/>
    <property type="molecule type" value="Genomic_DNA"/>
</dbReference>
<dbReference type="InterPro" id="IPR008928">
    <property type="entry name" value="6-hairpin_glycosidase_sf"/>
</dbReference>
<protein>
    <recommendedName>
        <fullName evidence="5">Glycoside hydrolase family 76 protein</fullName>
    </recommendedName>
</protein>
<dbReference type="SUPFAM" id="SSF48208">
    <property type="entry name" value="Six-hairpin glycosidases"/>
    <property type="match status" value="1"/>
</dbReference>
<feature type="region of interest" description="Disordered" evidence="1">
    <location>
        <begin position="347"/>
        <end position="371"/>
    </location>
</feature>
<evidence type="ECO:0008006" key="5">
    <source>
        <dbReference type="Google" id="ProtNLM"/>
    </source>
</evidence>
<evidence type="ECO:0000256" key="2">
    <source>
        <dbReference type="SAM" id="Phobius"/>
    </source>
</evidence>
<organism evidence="3 4">
    <name type="scientific">Armillaria gallica</name>
    <name type="common">Bulbous honey fungus</name>
    <name type="synonym">Armillaria bulbosa</name>
    <dbReference type="NCBI Taxonomy" id="47427"/>
    <lineage>
        <taxon>Eukaryota</taxon>
        <taxon>Fungi</taxon>
        <taxon>Dikarya</taxon>
        <taxon>Basidiomycota</taxon>
        <taxon>Agaricomycotina</taxon>
        <taxon>Agaricomycetes</taxon>
        <taxon>Agaricomycetidae</taxon>
        <taxon>Agaricales</taxon>
        <taxon>Marasmiineae</taxon>
        <taxon>Physalacriaceae</taxon>
        <taxon>Armillaria</taxon>
    </lineage>
</organism>
<evidence type="ECO:0000256" key="1">
    <source>
        <dbReference type="SAM" id="MobiDB-lite"/>
    </source>
</evidence>
<dbReference type="STRING" id="47427.A0A2H3CW70"/>
<reference evidence="4" key="1">
    <citation type="journal article" date="2017" name="Nat. Ecol. Evol.">
        <title>Genome expansion and lineage-specific genetic innovations in the forest pathogenic fungi Armillaria.</title>
        <authorList>
            <person name="Sipos G."/>
            <person name="Prasanna A.N."/>
            <person name="Walter M.C."/>
            <person name="O'Connor E."/>
            <person name="Balint B."/>
            <person name="Krizsan K."/>
            <person name="Kiss B."/>
            <person name="Hess J."/>
            <person name="Varga T."/>
            <person name="Slot J."/>
            <person name="Riley R."/>
            <person name="Boka B."/>
            <person name="Rigling D."/>
            <person name="Barry K."/>
            <person name="Lee J."/>
            <person name="Mihaltcheva S."/>
            <person name="LaButti K."/>
            <person name="Lipzen A."/>
            <person name="Waldron R."/>
            <person name="Moloney N.M."/>
            <person name="Sperisen C."/>
            <person name="Kredics L."/>
            <person name="Vagvoelgyi C."/>
            <person name="Patrignani A."/>
            <person name="Fitzpatrick D."/>
            <person name="Nagy I."/>
            <person name="Doyle S."/>
            <person name="Anderson J.B."/>
            <person name="Grigoriev I.V."/>
            <person name="Gueldener U."/>
            <person name="Muensterkoetter M."/>
            <person name="Nagy L.G."/>
        </authorList>
    </citation>
    <scope>NUCLEOTIDE SEQUENCE [LARGE SCALE GENOMIC DNA]</scope>
    <source>
        <strain evidence="4">Ar21-2</strain>
    </source>
</reference>
<feature type="compositionally biased region" description="Basic and acidic residues" evidence="1">
    <location>
        <begin position="360"/>
        <end position="371"/>
    </location>
</feature>
<proteinExistence type="predicted"/>
<feature type="compositionally biased region" description="Polar residues" evidence="1">
    <location>
        <begin position="347"/>
        <end position="359"/>
    </location>
</feature>
<keyword evidence="2" id="KW-0812">Transmembrane</keyword>
<evidence type="ECO:0000313" key="4">
    <source>
        <dbReference type="Proteomes" id="UP000217790"/>
    </source>
</evidence>
<gene>
    <name evidence="3" type="ORF">ARMGADRAFT_542213</name>
</gene>
<dbReference type="InParanoid" id="A0A2H3CW70"/>
<dbReference type="OrthoDB" id="3016718at2759"/>
<dbReference type="GO" id="GO:0005975">
    <property type="term" value="P:carbohydrate metabolic process"/>
    <property type="evidence" value="ECO:0007669"/>
    <property type="project" value="InterPro"/>
</dbReference>
<evidence type="ECO:0000313" key="3">
    <source>
        <dbReference type="EMBL" id="PBK86080.1"/>
    </source>
</evidence>
<dbReference type="AlphaFoldDB" id="A0A2H3CW70"/>
<dbReference type="Proteomes" id="UP000217790">
    <property type="component" value="Unassembled WGS sequence"/>
</dbReference>
<keyword evidence="2" id="KW-1133">Transmembrane helix</keyword>
<dbReference type="Gene3D" id="1.50.10.20">
    <property type="match status" value="1"/>
</dbReference>
<feature type="compositionally biased region" description="Low complexity" evidence="1">
    <location>
        <begin position="276"/>
        <end position="293"/>
    </location>
</feature>
<name>A0A2H3CW70_ARMGA</name>
<feature type="transmembrane region" description="Helical" evidence="2">
    <location>
        <begin position="301"/>
        <end position="323"/>
    </location>
</feature>
<sequence>MDCEVDCMSYRDPDFLTLAATSWASARGYTISSEQAATGTMETKQFTLASSCNSTLAGGTYDSTGPNTSYLDGSASSMFLVVSALLAEATSNQTYIDAAVESAAFIQSNLLTPSNIVQTSIESNSNKSSSCSVSQITTPYGSGAFIEGLAILAGIPHNTSTESLLRSVIFNVANDSLWHGVDGVYNRFNNGGHYIVRALASLYERNKTSSDLREYIKEYIGVQYNAVIELARTSRESAIYGLPWTGPPGTSFDGVNQTAALTALLSAIQLADNPITSTTLLPPPQSSSGSPSSAKKDSAGIIAGSVVDGIVLLAALIFGTLFLRKLHRQRNDSTLVVNGRSPLLTPFTTTQNMASSGISREQHRRDQEKPARCPGVAMGGEPSSLGAADTGSVGIVGANVRTEPMDAPGAQVASPENLPHDRREHTLIEELLRTLNYRISRDGWNAEEMPPCYHEGQAM</sequence>
<dbReference type="InterPro" id="IPR005198">
    <property type="entry name" value="Glyco_hydro_76"/>
</dbReference>
<feature type="region of interest" description="Disordered" evidence="1">
    <location>
        <begin position="276"/>
        <end position="295"/>
    </location>
</feature>